<evidence type="ECO:0000313" key="9">
    <source>
        <dbReference type="Proteomes" id="UP000007267"/>
    </source>
</evidence>
<dbReference type="InterPro" id="IPR003877">
    <property type="entry name" value="SPRY_dom"/>
</dbReference>
<keyword evidence="9" id="KW-1185">Reference proteome</keyword>
<feature type="domain" description="B box-type" evidence="6">
    <location>
        <begin position="98"/>
        <end position="135"/>
    </location>
</feature>
<dbReference type="Gene3D" id="3.30.40.10">
    <property type="entry name" value="Zinc/RING finger domain, C3HC4 (zinc finger)"/>
    <property type="match status" value="1"/>
</dbReference>
<dbReference type="Pfam" id="PF13765">
    <property type="entry name" value="PRY"/>
    <property type="match status" value="1"/>
</dbReference>
<dbReference type="InterPro" id="IPR001841">
    <property type="entry name" value="Znf_RING"/>
</dbReference>
<organism evidence="8 9">
    <name type="scientific">Pelodiscus sinensis</name>
    <name type="common">Chinese softshell turtle</name>
    <name type="synonym">Trionyx sinensis</name>
    <dbReference type="NCBI Taxonomy" id="13735"/>
    <lineage>
        <taxon>Eukaryota</taxon>
        <taxon>Metazoa</taxon>
        <taxon>Chordata</taxon>
        <taxon>Craniata</taxon>
        <taxon>Vertebrata</taxon>
        <taxon>Euteleostomi</taxon>
        <taxon>Archelosauria</taxon>
        <taxon>Testudinata</taxon>
        <taxon>Testudines</taxon>
        <taxon>Cryptodira</taxon>
        <taxon>Trionychia</taxon>
        <taxon>Trionychidae</taxon>
        <taxon>Pelodiscus</taxon>
    </lineage>
</organism>
<dbReference type="InterPro" id="IPR017907">
    <property type="entry name" value="Znf_RING_CS"/>
</dbReference>
<reference evidence="9" key="2">
    <citation type="journal article" date="2013" name="Nat. Genet.">
        <title>The draft genomes of soft-shell turtle and green sea turtle yield insights into the development and evolution of the turtle-specific body plan.</title>
        <authorList>
            <person name="Wang Z."/>
            <person name="Pascual-Anaya J."/>
            <person name="Zadissa A."/>
            <person name="Li W."/>
            <person name="Niimura Y."/>
            <person name="Huang Z."/>
            <person name="Li C."/>
            <person name="White S."/>
            <person name="Xiong Z."/>
            <person name="Fang D."/>
            <person name="Wang B."/>
            <person name="Ming Y."/>
            <person name="Chen Y."/>
            <person name="Zheng Y."/>
            <person name="Kuraku S."/>
            <person name="Pignatelli M."/>
            <person name="Herrero J."/>
            <person name="Beal K."/>
            <person name="Nozawa M."/>
            <person name="Li Q."/>
            <person name="Wang J."/>
            <person name="Zhang H."/>
            <person name="Yu L."/>
            <person name="Shigenobu S."/>
            <person name="Wang J."/>
            <person name="Liu J."/>
            <person name="Flicek P."/>
            <person name="Searle S."/>
            <person name="Wang J."/>
            <person name="Kuratani S."/>
            <person name="Yin Y."/>
            <person name="Aken B."/>
            <person name="Zhang G."/>
            <person name="Irie N."/>
        </authorList>
    </citation>
    <scope>NUCLEOTIDE SEQUENCE [LARGE SCALE GENOMIC DNA]</scope>
    <source>
        <strain evidence="9">Daiwa-1</strain>
    </source>
</reference>
<dbReference type="Ensembl" id="ENSPSIT00000016323.1">
    <property type="protein sequence ID" value="ENSPSIP00000016247.1"/>
    <property type="gene ID" value="ENSPSIG00000014458.1"/>
</dbReference>
<dbReference type="PANTHER" id="PTHR24103">
    <property type="entry name" value="E3 UBIQUITIN-PROTEIN LIGASE TRIM"/>
    <property type="match status" value="1"/>
</dbReference>
<reference evidence="8" key="3">
    <citation type="submission" date="2025-08" db="UniProtKB">
        <authorList>
            <consortium name="Ensembl"/>
        </authorList>
    </citation>
    <scope>IDENTIFICATION</scope>
</reference>
<dbReference type="CDD" id="cd12888">
    <property type="entry name" value="SPRY_PRY_TRIM7_like"/>
    <property type="match status" value="1"/>
</dbReference>
<dbReference type="PROSITE" id="PS50089">
    <property type="entry name" value="ZF_RING_2"/>
    <property type="match status" value="1"/>
</dbReference>
<sequence>PEGAMAADSPVESLREEATCPLCLEYFTAPVTLECGHNFCQACISQCWEGPGPAASCPQCRETVQQGPLRPNRQLANIVEIAKRLSLQAPKGAGGDGVCGEHQEVLKLFCDEDQSLICVICHLSQAHHAHRVLPVQEAAQEYQEHKFGKLLVTVKMKHDRGATVAQGSPVSVGLASLSCDGEGKVLPASWACPHSLPHPKSLTFYNEARLELAYASCTNKISSLPTAYWCWYPVVSGTATSSKKRNQRFPCQLRGCSGAMLNPSSRILPTPIAVPSLCQGLVPLGRQTSWAVTKALRQPNPSQVSAMPGTLIFFSLSLSAENVTLDPDTAHPQLVLSEDGKRVSWGVTRQDLPDNPERFNSRACVLGQEGFTSGRHYWEVEVGDKRGWVTRKGWIMRTPEEGIWAVDYDWSSHYRALTSPRTSLPLSEVLRKLGVYLDCDRGQVTFSNADKEAPIFTFPTVSFHG</sequence>
<evidence type="ECO:0008006" key="10">
    <source>
        <dbReference type="Google" id="ProtNLM"/>
    </source>
</evidence>
<evidence type="ECO:0000256" key="3">
    <source>
        <dbReference type="ARBA" id="ARBA00022833"/>
    </source>
</evidence>
<proteinExistence type="predicted"/>
<dbReference type="SMART" id="SM00336">
    <property type="entry name" value="BBOX"/>
    <property type="match status" value="1"/>
</dbReference>
<evidence type="ECO:0000256" key="4">
    <source>
        <dbReference type="PROSITE-ProRule" id="PRU00024"/>
    </source>
</evidence>
<name>K7G7I6_PELSI</name>
<dbReference type="eggNOG" id="KOG2177">
    <property type="taxonomic scope" value="Eukaryota"/>
</dbReference>
<dbReference type="InterPro" id="IPR013083">
    <property type="entry name" value="Znf_RING/FYVE/PHD"/>
</dbReference>
<dbReference type="InterPro" id="IPR043136">
    <property type="entry name" value="B30.2/SPRY_sf"/>
</dbReference>
<dbReference type="PROSITE" id="PS00518">
    <property type="entry name" value="ZF_RING_1"/>
    <property type="match status" value="1"/>
</dbReference>
<dbReference type="InterPro" id="IPR006574">
    <property type="entry name" value="PRY"/>
</dbReference>
<dbReference type="OMA" id="WIMRTPE"/>
<dbReference type="InterPro" id="IPR013320">
    <property type="entry name" value="ConA-like_dom_sf"/>
</dbReference>
<dbReference type="SUPFAM" id="SSF57850">
    <property type="entry name" value="RING/U-box"/>
    <property type="match status" value="1"/>
</dbReference>
<dbReference type="HOGENOM" id="CLU_013137_0_3_1"/>
<dbReference type="Gene3D" id="3.30.160.60">
    <property type="entry name" value="Classic Zinc Finger"/>
    <property type="match status" value="1"/>
</dbReference>
<dbReference type="PROSITE" id="PS50119">
    <property type="entry name" value="ZF_BBOX"/>
    <property type="match status" value="1"/>
</dbReference>
<dbReference type="CDD" id="cd16594">
    <property type="entry name" value="RING-HC_TRIM7-like_C-IV"/>
    <property type="match status" value="1"/>
</dbReference>
<dbReference type="InterPro" id="IPR003879">
    <property type="entry name" value="Butyrophylin_SPRY"/>
</dbReference>
<dbReference type="Pfam" id="PF15227">
    <property type="entry name" value="zf-C3HC4_4"/>
    <property type="match status" value="1"/>
</dbReference>
<dbReference type="SUPFAM" id="SSF57845">
    <property type="entry name" value="B-box zinc-binding domain"/>
    <property type="match status" value="1"/>
</dbReference>
<evidence type="ECO:0000313" key="8">
    <source>
        <dbReference type="Ensembl" id="ENSPSIP00000016247.1"/>
    </source>
</evidence>
<evidence type="ECO:0000259" key="7">
    <source>
        <dbReference type="PROSITE" id="PS50188"/>
    </source>
</evidence>
<dbReference type="SMART" id="SM00589">
    <property type="entry name" value="PRY"/>
    <property type="match status" value="1"/>
</dbReference>
<dbReference type="AlphaFoldDB" id="K7G7I6"/>
<dbReference type="GeneTree" id="ENSGT01030000234669"/>
<feature type="domain" description="RING-type" evidence="5">
    <location>
        <begin position="20"/>
        <end position="61"/>
    </location>
</feature>
<protein>
    <recommendedName>
        <fullName evidence="10">Tripartite motif containing 39</fullName>
    </recommendedName>
</protein>
<dbReference type="Proteomes" id="UP000007267">
    <property type="component" value="Unassembled WGS sequence"/>
</dbReference>
<dbReference type="SMART" id="SM00184">
    <property type="entry name" value="RING"/>
    <property type="match status" value="1"/>
</dbReference>
<evidence type="ECO:0000256" key="2">
    <source>
        <dbReference type="ARBA" id="ARBA00022771"/>
    </source>
</evidence>
<keyword evidence="1" id="KW-0479">Metal-binding</keyword>
<dbReference type="Gene3D" id="2.60.120.920">
    <property type="match status" value="1"/>
</dbReference>
<keyword evidence="2 4" id="KW-0863">Zinc-finger</keyword>
<dbReference type="InterPro" id="IPR000315">
    <property type="entry name" value="Znf_B-box"/>
</dbReference>
<dbReference type="Pfam" id="PF00622">
    <property type="entry name" value="SPRY"/>
    <property type="match status" value="1"/>
</dbReference>
<dbReference type="CDD" id="cd19762">
    <property type="entry name" value="Bbox2_TRIM7-like"/>
    <property type="match status" value="1"/>
</dbReference>
<evidence type="ECO:0000259" key="5">
    <source>
        <dbReference type="PROSITE" id="PS50089"/>
    </source>
</evidence>
<dbReference type="PROSITE" id="PS50188">
    <property type="entry name" value="B302_SPRY"/>
    <property type="match status" value="1"/>
</dbReference>
<reference evidence="8" key="4">
    <citation type="submission" date="2025-09" db="UniProtKB">
        <authorList>
            <consortium name="Ensembl"/>
        </authorList>
    </citation>
    <scope>IDENTIFICATION</scope>
</reference>
<dbReference type="Pfam" id="PF00643">
    <property type="entry name" value="zf-B_box"/>
    <property type="match status" value="1"/>
</dbReference>
<keyword evidence="3" id="KW-0862">Zinc</keyword>
<dbReference type="EMBL" id="AGCU01158831">
    <property type="status" value="NOT_ANNOTATED_CDS"/>
    <property type="molecule type" value="Genomic_DNA"/>
</dbReference>
<dbReference type="FunFam" id="2.60.120.920:FF:000004">
    <property type="entry name" value="Butyrophilin subfamily 1 member A1"/>
    <property type="match status" value="1"/>
</dbReference>
<dbReference type="PRINTS" id="PR01407">
    <property type="entry name" value="BUTYPHLNCDUF"/>
</dbReference>
<evidence type="ECO:0000256" key="1">
    <source>
        <dbReference type="ARBA" id="ARBA00022723"/>
    </source>
</evidence>
<dbReference type="SMART" id="SM00449">
    <property type="entry name" value="SPRY"/>
    <property type="match status" value="1"/>
</dbReference>
<dbReference type="InterPro" id="IPR050143">
    <property type="entry name" value="TRIM/RBCC"/>
</dbReference>
<dbReference type="GO" id="GO:0008270">
    <property type="term" value="F:zinc ion binding"/>
    <property type="evidence" value="ECO:0007669"/>
    <property type="project" value="UniProtKB-KW"/>
</dbReference>
<evidence type="ECO:0000259" key="6">
    <source>
        <dbReference type="PROSITE" id="PS50119"/>
    </source>
</evidence>
<accession>K7G7I6</accession>
<dbReference type="InterPro" id="IPR001870">
    <property type="entry name" value="B30.2/SPRY"/>
</dbReference>
<feature type="domain" description="B30.2/SPRY" evidence="7">
    <location>
        <begin position="303"/>
        <end position="465"/>
    </location>
</feature>
<dbReference type="SUPFAM" id="SSF49899">
    <property type="entry name" value="Concanavalin A-like lectins/glucanases"/>
    <property type="match status" value="1"/>
</dbReference>
<reference evidence="9" key="1">
    <citation type="submission" date="2011-10" db="EMBL/GenBank/DDBJ databases">
        <authorList>
            <consortium name="Soft-shell Turtle Genome Consortium"/>
        </authorList>
    </citation>
    <scope>NUCLEOTIDE SEQUENCE [LARGE SCALE GENOMIC DNA]</scope>
    <source>
        <strain evidence="9">Daiwa-1</strain>
    </source>
</reference>